<organism evidence="1 2">
    <name type="scientific">Candidatus Taylorbacteria bacterium RIFCSPHIGHO2_02_49_25</name>
    <dbReference type="NCBI Taxonomy" id="1802305"/>
    <lineage>
        <taxon>Bacteria</taxon>
        <taxon>Candidatus Tayloriibacteriota</taxon>
    </lineage>
</organism>
<reference evidence="1 2" key="1">
    <citation type="journal article" date="2016" name="Nat. Commun.">
        <title>Thousands of microbial genomes shed light on interconnected biogeochemical processes in an aquifer system.</title>
        <authorList>
            <person name="Anantharaman K."/>
            <person name="Brown C.T."/>
            <person name="Hug L.A."/>
            <person name="Sharon I."/>
            <person name="Castelle C.J."/>
            <person name="Probst A.J."/>
            <person name="Thomas B.C."/>
            <person name="Singh A."/>
            <person name="Wilkins M.J."/>
            <person name="Karaoz U."/>
            <person name="Brodie E.L."/>
            <person name="Williams K.H."/>
            <person name="Hubbard S.S."/>
            <person name="Banfield J.F."/>
        </authorList>
    </citation>
    <scope>NUCLEOTIDE SEQUENCE [LARGE SCALE GENOMIC DNA]</scope>
</reference>
<dbReference type="AlphaFoldDB" id="A0A1G2MEA3"/>
<protein>
    <submittedName>
        <fullName evidence="1">Uncharacterized protein</fullName>
    </submittedName>
</protein>
<name>A0A1G2MEA3_9BACT</name>
<accession>A0A1G2MEA3</accession>
<dbReference type="Proteomes" id="UP000176493">
    <property type="component" value="Unassembled WGS sequence"/>
</dbReference>
<evidence type="ECO:0000313" key="1">
    <source>
        <dbReference type="EMBL" id="OHA22226.1"/>
    </source>
</evidence>
<dbReference type="EMBL" id="MHRJ01000029">
    <property type="protein sequence ID" value="OHA22226.1"/>
    <property type="molecule type" value="Genomic_DNA"/>
</dbReference>
<sequence length="279" mass="31799">MKFEKSFILEEGDALMKKALERAKAVIARDEIKIDDFVDLYGSERLSRDRRYVEQRERQFLERNSSETAKNAEWAKVFEAILHEHGEQSNWFGAEATTLKTSRYDDIINGVDELIEYQKEDSSLSFLALAVDATYSHETRGKLRRIKGEIDAGNLATIRYFAAENVDIKGELKNIPHVIVGTDRSTLLELSELWLQGKNGELAIHPIQFQILEEIISQCETFAAYAKKIGRTDIAEKYESAGRLIGEILKAKRSGIRDSGRRDSVFSSLKGDLSEFERI</sequence>
<gene>
    <name evidence="1" type="ORF">A2W52_03035</name>
</gene>
<comment type="caution">
    <text evidence="1">The sequence shown here is derived from an EMBL/GenBank/DDBJ whole genome shotgun (WGS) entry which is preliminary data.</text>
</comment>
<proteinExistence type="predicted"/>
<evidence type="ECO:0000313" key="2">
    <source>
        <dbReference type="Proteomes" id="UP000176493"/>
    </source>
</evidence>